<feature type="chain" id="PRO_5014863047" evidence="1">
    <location>
        <begin position="30"/>
        <end position="93"/>
    </location>
</feature>
<proteinExistence type="predicted"/>
<dbReference type="EMBL" id="GGFM01011779">
    <property type="protein sequence ID" value="MBW32530.1"/>
    <property type="molecule type" value="Transcribed_RNA"/>
</dbReference>
<accession>A0A2M3ZVP9</accession>
<dbReference type="AlphaFoldDB" id="A0A2M3ZVP9"/>
<reference evidence="2" key="1">
    <citation type="submission" date="2018-01" db="EMBL/GenBank/DDBJ databases">
        <title>An insight into the sialome of Amazonian anophelines.</title>
        <authorList>
            <person name="Ribeiro J.M."/>
            <person name="Scarpassa V."/>
            <person name="Calvo E."/>
        </authorList>
    </citation>
    <scope>NUCLEOTIDE SEQUENCE</scope>
    <source>
        <tissue evidence="2">Salivary glands</tissue>
    </source>
</reference>
<protein>
    <submittedName>
        <fullName evidence="2">Putative secreted peptide</fullName>
    </submittedName>
</protein>
<evidence type="ECO:0000256" key="1">
    <source>
        <dbReference type="SAM" id="SignalP"/>
    </source>
</evidence>
<keyword evidence="1" id="KW-0732">Signal</keyword>
<sequence length="93" mass="10654">MTTFSSFKCAPLLVMVLIILSWLLLSIQTSSFFTDVGSSNACSTSYPRLICSIWVNVDQFKTELTFLVSCSNRMAQIRSLRRCFTLFKFTIFE</sequence>
<organism evidence="2">
    <name type="scientific">Anopheles braziliensis</name>
    <dbReference type="NCBI Taxonomy" id="58242"/>
    <lineage>
        <taxon>Eukaryota</taxon>
        <taxon>Metazoa</taxon>
        <taxon>Ecdysozoa</taxon>
        <taxon>Arthropoda</taxon>
        <taxon>Hexapoda</taxon>
        <taxon>Insecta</taxon>
        <taxon>Pterygota</taxon>
        <taxon>Neoptera</taxon>
        <taxon>Endopterygota</taxon>
        <taxon>Diptera</taxon>
        <taxon>Nematocera</taxon>
        <taxon>Culicoidea</taxon>
        <taxon>Culicidae</taxon>
        <taxon>Anophelinae</taxon>
        <taxon>Anopheles</taxon>
    </lineage>
</organism>
<name>A0A2M3ZVP9_9DIPT</name>
<feature type="signal peptide" evidence="1">
    <location>
        <begin position="1"/>
        <end position="29"/>
    </location>
</feature>
<evidence type="ECO:0000313" key="2">
    <source>
        <dbReference type="EMBL" id="MBW32530.1"/>
    </source>
</evidence>